<organism evidence="1 2">
    <name type="scientific">Alistipes indistinctus YIT 12060</name>
    <dbReference type="NCBI Taxonomy" id="742725"/>
    <lineage>
        <taxon>Bacteria</taxon>
        <taxon>Pseudomonadati</taxon>
        <taxon>Bacteroidota</taxon>
        <taxon>Bacteroidia</taxon>
        <taxon>Bacteroidales</taxon>
        <taxon>Rikenellaceae</taxon>
        <taxon>Alistipes</taxon>
    </lineage>
</organism>
<dbReference type="STRING" id="742725.HMPREF9450_00047"/>
<comment type="caution">
    <text evidence="1">The sequence shown here is derived from an EMBL/GenBank/DDBJ whole genome shotgun (WGS) entry which is preliminary data.</text>
</comment>
<reference evidence="1 2" key="1">
    <citation type="submission" date="2011-08" db="EMBL/GenBank/DDBJ databases">
        <title>The Genome Sequence of Alistipes indistinctus YIT 12060.</title>
        <authorList>
            <consortium name="The Broad Institute Genome Sequencing Platform"/>
            <person name="Earl A."/>
            <person name="Ward D."/>
            <person name="Feldgarden M."/>
            <person name="Gevers D."/>
            <person name="Morotomi M."/>
            <person name="Young S.K."/>
            <person name="Zeng Q."/>
            <person name="Gargeya S."/>
            <person name="Fitzgerald M."/>
            <person name="Haas B."/>
            <person name="Abouelleil A."/>
            <person name="Alvarado L."/>
            <person name="Arachchi H.M."/>
            <person name="Berlin A."/>
            <person name="Brown A."/>
            <person name="Chapman S.B."/>
            <person name="Chen Z."/>
            <person name="Dunbar C."/>
            <person name="Freedman E."/>
            <person name="Gearin G."/>
            <person name="Gellesch M."/>
            <person name="Goldberg J."/>
            <person name="Griggs A."/>
            <person name="Gujja S."/>
            <person name="Heiman D."/>
            <person name="Howarth C."/>
            <person name="Larson L."/>
            <person name="Lui A."/>
            <person name="MacDonald P.J.P."/>
            <person name="Montmayeur A."/>
            <person name="Murphy C."/>
            <person name="Neiman D."/>
            <person name="Pearson M."/>
            <person name="Priest M."/>
            <person name="Roberts A."/>
            <person name="Saif S."/>
            <person name="Shea T."/>
            <person name="Shenoy N."/>
            <person name="Sisk P."/>
            <person name="Stolte C."/>
            <person name="Sykes S."/>
            <person name="Wortman J."/>
            <person name="Nusbaum C."/>
            <person name="Birren B."/>
        </authorList>
    </citation>
    <scope>NUCLEOTIDE SEQUENCE [LARGE SCALE GENOMIC DNA]</scope>
    <source>
        <strain evidence="1 2">YIT 12060</strain>
    </source>
</reference>
<accession>G5H537</accession>
<dbReference type="EMBL" id="ADLD01000003">
    <property type="protein sequence ID" value="EHB93276.1"/>
    <property type="molecule type" value="Genomic_DNA"/>
</dbReference>
<proteinExistence type="predicted"/>
<dbReference type="RefSeq" id="WP_009132853.1">
    <property type="nucleotide sequence ID" value="NZ_CP102250.1"/>
</dbReference>
<evidence type="ECO:0000313" key="2">
    <source>
        <dbReference type="Proteomes" id="UP000006008"/>
    </source>
</evidence>
<dbReference type="GeneID" id="92816472"/>
<dbReference type="PATRIC" id="fig|742725.3.peg.52"/>
<sequence length="121" mass="13353">MDKQHTFTLEAEGDERIWRQMNVHLHLYSFDAEGNPCGVASADNGNDHTGTKLSVTTPVPAAETAVCLYVVPCGLPESDRVSDSPPLKLTLRVLRDGTVIDTLERRVNQFGGDQLIGKRYK</sequence>
<dbReference type="AlphaFoldDB" id="G5H537"/>
<name>G5H537_9BACT</name>
<evidence type="ECO:0000313" key="1">
    <source>
        <dbReference type="EMBL" id="EHB93276.1"/>
    </source>
</evidence>
<protein>
    <submittedName>
        <fullName evidence="1">Uncharacterized protein</fullName>
    </submittedName>
</protein>
<keyword evidence="2" id="KW-1185">Reference proteome</keyword>
<dbReference type="Proteomes" id="UP000006008">
    <property type="component" value="Unassembled WGS sequence"/>
</dbReference>
<gene>
    <name evidence="1" type="ORF">HMPREF9450_00047</name>
</gene>
<dbReference type="HOGENOM" id="CLU_2033178_0_0_10"/>
<dbReference type="OrthoDB" id="9974769at2"/>